<accession>A0A316FD67</accession>
<dbReference type="SUPFAM" id="SSF46785">
    <property type="entry name" value="Winged helix' DNA-binding domain"/>
    <property type="match status" value="1"/>
</dbReference>
<dbReference type="PANTHER" id="PTHR43132:SF2">
    <property type="entry name" value="ARSENICAL RESISTANCE OPERON REPRESSOR ARSR-RELATED"/>
    <property type="match status" value="1"/>
</dbReference>
<organism evidence="5 6">
    <name type="scientific">Pleionea mediterranea</name>
    <dbReference type="NCBI Taxonomy" id="523701"/>
    <lineage>
        <taxon>Bacteria</taxon>
        <taxon>Pseudomonadati</taxon>
        <taxon>Pseudomonadota</taxon>
        <taxon>Gammaproteobacteria</taxon>
        <taxon>Oceanospirillales</taxon>
        <taxon>Pleioneaceae</taxon>
        <taxon>Pleionea</taxon>
    </lineage>
</organism>
<keyword evidence="1" id="KW-0805">Transcription regulation</keyword>
<dbReference type="InterPro" id="IPR036390">
    <property type="entry name" value="WH_DNA-bd_sf"/>
</dbReference>
<dbReference type="Proteomes" id="UP000245790">
    <property type="component" value="Unassembled WGS sequence"/>
</dbReference>
<dbReference type="SMART" id="SM00418">
    <property type="entry name" value="HTH_ARSR"/>
    <property type="match status" value="1"/>
</dbReference>
<gene>
    <name evidence="5" type="ORF">C8D97_11479</name>
</gene>
<name>A0A316FD67_9GAMM</name>
<evidence type="ECO:0000256" key="1">
    <source>
        <dbReference type="ARBA" id="ARBA00023015"/>
    </source>
</evidence>
<evidence type="ECO:0000256" key="2">
    <source>
        <dbReference type="ARBA" id="ARBA00023125"/>
    </source>
</evidence>
<reference evidence="5 6" key="1">
    <citation type="submission" date="2018-05" db="EMBL/GenBank/DDBJ databases">
        <title>Genomic Encyclopedia of Type Strains, Phase IV (KMG-IV): sequencing the most valuable type-strain genomes for metagenomic binning, comparative biology and taxonomic classification.</title>
        <authorList>
            <person name="Goeker M."/>
        </authorList>
    </citation>
    <scope>NUCLEOTIDE SEQUENCE [LARGE SCALE GENOMIC DNA]</scope>
    <source>
        <strain evidence="5 6">DSM 25350</strain>
    </source>
</reference>
<dbReference type="OrthoDB" id="5297460at2"/>
<keyword evidence="6" id="KW-1185">Reference proteome</keyword>
<dbReference type="NCBIfam" id="NF033788">
    <property type="entry name" value="HTH_metalloreg"/>
    <property type="match status" value="1"/>
</dbReference>
<evidence type="ECO:0000256" key="3">
    <source>
        <dbReference type="ARBA" id="ARBA00023163"/>
    </source>
</evidence>
<dbReference type="GO" id="GO:0003677">
    <property type="term" value="F:DNA binding"/>
    <property type="evidence" value="ECO:0007669"/>
    <property type="project" value="UniProtKB-KW"/>
</dbReference>
<keyword evidence="2" id="KW-0238">DNA-binding</keyword>
<proteinExistence type="predicted"/>
<evidence type="ECO:0000313" key="6">
    <source>
        <dbReference type="Proteomes" id="UP000245790"/>
    </source>
</evidence>
<dbReference type="AlphaFoldDB" id="A0A316FD67"/>
<dbReference type="PANTHER" id="PTHR43132">
    <property type="entry name" value="ARSENICAL RESISTANCE OPERON REPRESSOR ARSR-RELATED"/>
    <property type="match status" value="1"/>
</dbReference>
<sequence>MELETVAKVLKELGHPVRLKVYKEITKAGYTGIPVGDIQAKVNIPASTLTHHISALVSAKLVKQRRVGRVLFCAIEYGALEAVIEYLTSECCINEQPTDQ</sequence>
<dbReference type="EMBL" id="QGGU01000014">
    <property type="protein sequence ID" value="PWK45406.1"/>
    <property type="molecule type" value="Genomic_DNA"/>
</dbReference>
<dbReference type="InterPro" id="IPR011991">
    <property type="entry name" value="ArsR-like_HTH"/>
</dbReference>
<dbReference type="InterPro" id="IPR051011">
    <property type="entry name" value="Metal_resp_trans_reg"/>
</dbReference>
<protein>
    <submittedName>
        <fullName evidence="5">ArsR family transcriptional regulator</fullName>
    </submittedName>
</protein>
<evidence type="ECO:0000259" key="4">
    <source>
        <dbReference type="PROSITE" id="PS50987"/>
    </source>
</evidence>
<dbReference type="InterPro" id="IPR036388">
    <property type="entry name" value="WH-like_DNA-bd_sf"/>
</dbReference>
<dbReference type="GO" id="GO:0003700">
    <property type="term" value="F:DNA-binding transcription factor activity"/>
    <property type="evidence" value="ECO:0007669"/>
    <property type="project" value="InterPro"/>
</dbReference>
<dbReference type="PROSITE" id="PS50987">
    <property type="entry name" value="HTH_ARSR_2"/>
    <property type="match status" value="1"/>
</dbReference>
<dbReference type="InterPro" id="IPR001845">
    <property type="entry name" value="HTH_ArsR_DNA-bd_dom"/>
</dbReference>
<feature type="domain" description="HTH arsR-type" evidence="4">
    <location>
        <begin position="1"/>
        <end position="95"/>
    </location>
</feature>
<keyword evidence="3" id="KW-0804">Transcription</keyword>
<dbReference type="Pfam" id="PF12840">
    <property type="entry name" value="HTH_20"/>
    <property type="match status" value="1"/>
</dbReference>
<comment type="caution">
    <text evidence="5">The sequence shown here is derived from an EMBL/GenBank/DDBJ whole genome shotgun (WGS) entry which is preliminary data.</text>
</comment>
<dbReference type="Gene3D" id="1.10.10.10">
    <property type="entry name" value="Winged helix-like DNA-binding domain superfamily/Winged helix DNA-binding domain"/>
    <property type="match status" value="1"/>
</dbReference>
<evidence type="ECO:0000313" key="5">
    <source>
        <dbReference type="EMBL" id="PWK45406.1"/>
    </source>
</evidence>
<dbReference type="RefSeq" id="WP_109764948.1">
    <property type="nucleotide sequence ID" value="NZ_QGGU01000014.1"/>
</dbReference>
<dbReference type="CDD" id="cd00090">
    <property type="entry name" value="HTH_ARSR"/>
    <property type="match status" value="1"/>
</dbReference>